<sequence>MKVNDHSFTALSMLSEQHDNVSIALWLKRWLQCNIKPPKISVSDQSIALMSATVQAFTQYNSLEKYLKACFSIVHGGKNVEIPLCYIRNDINHFIHLVTQWKPLKLSKFKRTKQLFGRAMGLLVYCRSIEDANPILEAIFVIALSKYDGAIVSNTKRIVAKRDTPCAKSKKYLQSLISTSQNIVLFDDETEEQHFEGDDSLETDLQNFDLSNSFRDWAKSVSTKCEAQISGIEGEFDNAQYTPDIVPLIINIMKLFPCWSSIMLNVFGYGEDIATSSRSESNFNNIKTRVFNNENMPVRIDDFVGKLVDYYRGDQLIIQTTNHETTQEIISEDNRSFTLSSSNDK</sequence>
<dbReference type="EMBL" id="CARXXK010000003">
    <property type="protein sequence ID" value="CAI6361267.1"/>
    <property type="molecule type" value="Genomic_DNA"/>
</dbReference>
<evidence type="ECO:0000313" key="1">
    <source>
        <dbReference type="EMBL" id="CAI6361267.1"/>
    </source>
</evidence>
<evidence type="ECO:0000313" key="2">
    <source>
        <dbReference type="Proteomes" id="UP001160148"/>
    </source>
</evidence>
<organism evidence="1 2">
    <name type="scientific">Macrosiphum euphorbiae</name>
    <name type="common">potato aphid</name>
    <dbReference type="NCBI Taxonomy" id="13131"/>
    <lineage>
        <taxon>Eukaryota</taxon>
        <taxon>Metazoa</taxon>
        <taxon>Ecdysozoa</taxon>
        <taxon>Arthropoda</taxon>
        <taxon>Hexapoda</taxon>
        <taxon>Insecta</taxon>
        <taxon>Pterygota</taxon>
        <taxon>Neoptera</taxon>
        <taxon>Paraneoptera</taxon>
        <taxon>Hemiptera</taxon>
        <taxon>Sternorrhyncha</taxon>
        <taxon>Aphidomorpha</taxon>
        <taxon>Aphidoidea</taxon>
        <taxon>Aphididae</taxon>
        <taxon>Macrosiphini</taxon>
        <taxon>Macrosiphum</taxon>
    </lineage>
</organism>
<keyword evidence="2" id="KW-1185">Reference proteome</keyword>
<dbReference type="Proteomes" id="UP001160148">
    <property type="component" value="Unassembled WGS sequence"/>
</dbReference>
<name>A0AAV0WZB4_9HEMI</name>
<reference evidence="1 2" key="1">
    <citation type="submission" date="2023-01" db="EMBL/GenBank/DDBJ databases">
        <authorList>
            <person name="Whitehead M."/>
        </authorList>
    </citation>
    <scope>NUCLEOTIDE SEQUENCE [LARGE SCALE GENOMIC DNA]</scope>
</reference>
<proteinExistence type="predicted"/>
<accession>A0AAV0WZB4</accession>
<dbReference type="AlphaFoldDB" id="A0AAV0WZB4"/>
<comment type="caution">
    <text evidence="1">The sequence shown here is derived from an EMBL/GenBank/DDBJ whole genome shotgun (WGS) entry which is preliminary data.</text>
</comment>
<protein>
    <submittedName>
        <fullName evidence="1">Uncharacterized protein</fullName>
    </submittedName>
</protein>
<gene>
    <name evidence="1" type="ORF">MEUPH1_LOCUS16471</name>
</gene>